<dbReference type="Ensembl" id="ENSHHUT00000017798.1">
    <property type="protein sequence ID" value="ENSHHUP00000017168.1"/>
    <property type="gene ID" value="ENSHHUG00000010698.1"/>
</dbReference>
<dbReference type="GO" id="GO:0035859">
    <property type="term" value="C:Seh1-associated complex"/>
    <property type="evidence" value="ECO:0007669"/>
    <property type="project" value="TreeGrafter"/>
</dbReference>
<name>A0A4W5KJ23_9TELE</name>
<reference evidence="2" key="2">
    <citation type="submission" date="2025-08" db="UniProtKB">
        <authorList>
            <consortium name="Ensembl"/>
        </authorList>
    </citation>
    <scope>IDENTIFICATION</scope>
</reference>
<reference evidence="3" key="1">
    <citation type="submission" date="2018-06" db="EMBL/GenBank/DDBJ databases">
        <title>Genome assembly of Danube salmon.</title>
        <authorList>
            <person name="Macqueen D.J."/>
            <person name="Gundappa M.K."/>
        </authorList>
    </citation>
    <scope>NUCLEOTIDE SEQUENCE [LARGE SCALE GENOMIC DNA]</scope>
</reference>
<reference evidence="2" key="3">
    <citation type="submission" date="2025-09" db="UniProtKB">
        <authorList>
            <consortium name="Ensembl"/>
        </authorList>
    </citation>
    <scope>IDENTIFICATION</scope>
</reference>
<accession>A0A4W5KJ23</accession>
<feature type="region of interest" description="Disordered" evidence="1">
    <location>
        <begin position="49"/>
        <end position="79"/>
    </location>
</feature>
<evidence type="ECO:0000256" key="1">
    <source>
        <dbReference type="SAM" id="MobiDB-lite"/>
    </source>
</evidence>
<keyword evidence="3" id="KW-1185">Reference proteome</keyword>
<evidence type="ECO:0000313" key="3">
    <source>
        <dbReference type="Proteomes" id="UP000314982"/>
    </source>
</evidence>
<dbReference type="AlphaFoldDB" id="A0A4W5KJ23"/>
<dbReference type="GO" id="GO:0034198">
    <property type="term" value="P:cellular response to amino acid starvation"/>
    <property type="evidence" value="ECO:0007669"/>
    <property type="project" value="TreeGrafter"/>
</dbReference>
<dbReference type="InterPro" id="IPR049567">
    <property type="entry name" value="WDR59-like"/>
</dbReference>
<organism evidence="2 3">
    <name type="scientific">Hucho hucho</name>
    <name type="common">huchen</name>
    <dbReference type="NCBI Taxonomy" id="62062"/>
    <lineage>
        <taxon>Eukaryota</taxon>
        <taxon>Metazoa</taxon>
        <taxon>Chordata</taxon>
        <taxon>Craniata</taxon>
        <taxon>Vertebrata</taxon>
        <taxon>Euteleostomi</taxon>
        <taxon>Actinopterygii</taxon>
        <taxon>Neopterygii</taxon>
        <taxon>Teleostei</taxon>
        <taxon>Protacanthopterygii</taxon>
        <taxon>Salmoniformes</taxon>
        <taxon>Salmonidae</taxon>
        <taxon>Salmoninae</taxon>
        <taxon>Hucho</taxon>
    </lineage>
</organism>
<dbReference type="GO" id="GO:0005774">
    <property type="term" value="C:vacuolar membrane"/>
    <property type="evidence" value="ECO:0007669"/>
    <property type="project" value="TreeGrafter"/>
</dbReference>
<protein>
    <submittedName>
        <fullName evidence="2">Uncharacterized protein</fullName>
    </submittedName>
</protein>
<dbReference type="PANTHER" id="PTHR46170">
    <property type="entry name" value="GATOR COMPLEX PROTEIN WDR59"/>
    <property type="match status" value="1"/>
</dbReference>
<dbReference type="GO" id="GO:1904263">
    <property type="term" value="P:positive regulation of TORC1 signaling"/>
    <property type="evidence" value="ECO:0007669"/>
    <property type="project" value="TreeGrafter"/>
</dbReference>
<sequence>MNKRLLDPANTMQFDDFKKCYGEILHRWGLKEKRAEVLKCTSCPAEPHKGIGEEGAPFKPNSVIYPSDREEGLRSTPTL</sequence>
<evidence type="ECO:0000313" key="2">
    <source>
        <dbReference type="Ensembl" id="ENSHHUP00000017168.1"/>
    </source>
</evidence>
<dbReference type="GO" id="GO:0035591">
    <property type="term" value="F:signaling adaptor activity"/>
    <property type="evidence" value="ECO:0007669"/>
    <property type="project" value="TreeGrafter"/>
</dbReference>
<dbReference type="PANTHER" id="PTHR46170:SF1">
    <property type="entry name" value="GATOR COMPLEX PROTEIN WDR59"/>
    <property type="match status" value="1"/>
</dbReference>
<proteinExistence type="predicted"/>
<dbReference type="Proteomes" id="UP000314982">
    <property type="component" value="Unassembled WGS sequence"/>
</dbReference>